<dbReference type="Proteomes" id="UP000326453">
    <property type="component" value="Chromosome 1"/>
</dbReference>
<dbReference type="EMBL" id="CP044426">
    <property type="protein sequence ID" value="QFG38295.1"/>
    <property type="molecule type" value="Genomic_DNA"/>
</dbReference>
<dbReference type="EMBL" id="RBLI01000001">
    <property type="protein sequence ID" value="RKS51187.1"/>
    <property type="molecule type" value="Genomic_DNA"/>
</dbReference>
<dbReference type="Proteomes" id="UP000273626">
    <property type="component" value="Unassembled WGS sequence"/>
</dbReference>
<evidence type="ECO:0000313" key="1">
    <source>
        <dbReference type="EMBL" id="QFG38295.1"/>
    </source>
</evidence>
<proteinExistence type="predicted"/>
<reference evidence="2 3" key="1">
    <citation type="submission" date="2018-10" db="EMBL/GenBank/DDBJ databases">
        <title>Genomic Encyclopedia of Archaeal and Bacterial Type Strains, Phase II (KMG-II): from individual species to whole genera.</title>
        <authorList>
            <person name="Goeker M."/>
        </authorList>
    </citation>
    <scope>NUCLEOTIDE SEQUENCE [LARGE SCALE GENOMIC DNA]</scope>
    <source>
        <strain evidence="3">ATCC 35512 / DSM 2944 / CIP 106514 / LMD 82.5 / NBRC 102493 / NCCB 82005 / GB17</strain>
        <strain evidence="2">DSM 2944</strain>
    </source>
</reference>
<evidence type="ECO:0000313" key="2">
    <source>
        <dbReference type="EMBL" id="RKS51187.1"/>
    </source>
</evidence>
<evidence type="ECO:0000313" key="4">
    <source>
        <dbReference type="Proteomes" id="UP000326453"/>
    </source>
</evidence>
<dbReference type="KEGG" id="ppan:ESD82_19920"/>
<name>A0AAE6TX10_PARPN</name>
<gene>
    <name evidence="2" type="ORF">BDE18_0418</name>
    <name evidence="1" type="ORF">ESD82_19920</name>
</gene>
<sequence>MSYASDANTTYVNGQPVDKADVRNLWASVDGIVAASNLGDVLALQTDTEASTAQLVVATVPAAQAHISLNAGQLLRFRWPFSNTEGDPVISIGGTPYTIRRRNGGDLQPSDLVGGFRYTGYIYTNDPAIIRLSESVGASDINGLRGSLEAGSIIPLVNIGGTGNAITADLAAPAVAAGVTVTGSLSVRYIPAATNTNDAETDVTLHVAGDEPRIVRTADGARLPAGFFVVGRAYTIDRRGAIWRVATGDATRAELAGKADLPGAGKQFASRAAAVSAGQAALPSALGLISTREDSYLVVRGASATADDPLFPEAEFPSGPRWGAVLRIPDRAPVASLTRDSGIIQLVDVAGTPNDITANIALSAVNMGVSVGTLSTVKFRAVATNTGPVTLHVAGDEPRPLLSAAGGALTAADIRNNWSYAARRSGPNWVLEFGGSSVRDIRTAAHRAGAIRLGSVSGADQITAQVDSALAALGLTVEPFDEVVLTAVGTNTGPVTLSIDGGPARPVRDQVGDELQAQALRLGRPYHFRDWGDHWRIVGADVAKRDLGDMAWRASADIIDRQKARDAVLFRFSASGSGNAINLAWPSGMPQVALSNVGTITFIAPGTNTQPNPTITLDGVTRTLYDVDGSVLPAGTIRQGKKYIVSINSLSAGRLVTGPGFSDLGNVDLDPVYDAIDATNAGLATKAAQADLDDLAEVVEGLLSGTRVVGDWDAGTASFPATRPDASPVAGGDQWNVTAPGTVDGVIFAPGDLLTALVDGGGATYAGNWSRRAGTATQADQVGTTTPGRSVQTALTQIEARAIRRDAGRWDLMDYLHADDRGAALAGSIDAQNETRVTAAIQQMHDDWITYWTAGGIRQALLDYPPARLAINDELFSEAFADTLYDAASAGSATMRFDNTEFALKNWIARAAVRTSGHYAAHSITYPVPKAVFRWMQRSHLGWFPKIEGSVRIRGEGNMATDPVGLYVSKVSKPSLRAFRVTQLYNTEVHVESVQNGDLDNLDLFWGGYQPTEFGGATGHMPAAVRFSNDGPVVLATQPVFDASHVGKFFCLAGAGPVDQGVRMGHWSIIASVDSPTQITLETSPAANVDDVVASFESMRVSTAGTTWTMRAAISDSLVGRPVTLVGARAANMPATNGTLTTVITAHSGDTITVAHAPAQDVTDALLVFSPQLLIGNYPEITERTDNVGFANLRCESTKWHLNASVQMVVDSASLLDFANPKLHGCGQAENNFGGSATHMVLGHADGMRFDGALSQSFNSPRWGAMVCRGSKVLASLDGDATAWPDNTHSALVYLDPLRPLGQSEVRIYWGMVSPSPLYPQASQAALRLGPNGDAGMVVASGSDRIRTPAAKRLFPTDLGPISMEGQLGASGTFIVGDQTITVLNGVIVGME</sequence>
<accession>A0AAE6TX10</accession>
<dbReference type="RefSeq" id="WP_147427535.1">
    <property type="nucleotide sequence ID" value="NZ_CP044426.1"/>
</dbReference>
<keyword evidence="3" id="KW-1185">Reference proteome</keyword>
<evidence type="ECO:0000313" key="3">
    <source>
        <dbReference type="Proteomes" id="UP000273626"/>
    </source>
</evidence>
<dbReference type="GeneID" id="51372866"/>
<organism evidence="1 4">
    <name type="scientific">Paracoccus pantotrophus</name>
    <name type="common">Thiosphaera pantotropha</name>
    <dbReference type="NCBI Taxonomy" id="82367"/>
    <lineage>
        <taxon>Bacteria</taxon>
        <taxon>Pseudomonadati</taxon>
        <taxon>Pseudomonadota</taxon>
        <taxon>Alphaproteobacteria</taxon>
        <taxon>Rhodobacterales</taxon>
        <taxon>Paracoccaceae</taxon>
        <taxon>Paracoccus</taxon>
    </lineage>
</organism>
<protein>
    <submittedName>
        <fullName evidence="1">Uncharacterized protein</fullName>
    </submittedName>
</protein>
<reference evidence="1 4" key="2">
    <citation type="submission" date="2019-01" db="EMBL/GenBank/DDBJ databases">
        <title>Complete Genome Sequence and Annotation of the Paracoccus pantotrophus type strain DSM 2944.</title>
        <authorList>
            <person name="Bockwoldt J.A."/>
            <person name="Zimmermann M."/>
            <person name="Tiso T."/>
            <person name="Blank L.M."/>
        </authorList>
    </citation>
    <scope>NUCLEOTIDE SEQUENCE [LARGE SCALE GENOMIC DNA]</scope>
    <source>
        <strain evidence="1 4">DSM 2944</strain>
    </source>
</reference>